<keyword evidence="3" id="KW-0805">Transcription regulation</keyword>
<reference evidence="9 10" key="1">
    <citation type="submission" date="2019-02" db="EMBL/GenBank/DDBJ databases">
        <title>Deep-cultivation of Planctomycetes and their phenomic and genomic characterization uncovers novel biology.</title>
        <authorList>
            <person name="Wiegand S."/>
            <person name="Jogler M."/>
            <person name="Boedeker C."/>
            <person name="Pinto D."/>
            <person name="Vollmers J."/>
            <person name="Rivas-Marin E."/>
            <person name="Kohn T."/>
            <person name="Peeters S.H."/>
            <person name="Heuer A."/>
            <person name="Rast P."/>
            <person name="Oberbeckmann S."/>
            <person name="Bunk B."/>
            <person name="Jeske O."/>
            <person name="Meyerdierks A."/>
            <person name="Storesund J.E."/>
            <person name="Kallscheuer N."/>
            <person name="Luecker S."/>
            <person name="Lage O.M."/>
            <person name="Pohl T."/>
            <person name="Merkel B.J."/>
            <person name="Hornburger P."/>
            <person name="Mueller R.-W."/>
            <person name="Bruemmer F."/>
            <person name="Labrenz M."/>
            <person name="Spormann A.M."/>
            <person name="Op den Camp H."/>
            <person name="Overmann J."/>
            <person name="Amann R."/>
            <person name="Jetten M.S.M."/>
            <person name="Mascher T."/>
            <person name="Medema M.H."/>
            <person name="Devos D.P."/>
            <person name="Kaster A.-K."/>
            <person name="Ovreas L."/>
            <person name="Rohde M."/>
            <person name="Galperin M.Y."/>
            <person name="Jogler C."/>
        </authorList>
    </citation>
    <scope>NUCLEOTIDE SEQUENCE [LARGE SCALE GENOMIC DNA]</scope>
    <source>
        <strain evidence="9 10">KS4</strain>
    </source>
</reference>
<dbReference type="SUPFAM" id="SSF46894">
    <property type="entry name" value="C-terminal effector domain of the bipartite response regulators"/>
    <property type="match status" value="1"/>
</dbReference>
<dbReference type="EMBL" id="CP036425">
    <property type="protein sequence ID" value="QDU34757.1"/>
    <property type="molecule type" value="Genomic_DNA"/>
</dbReference>
<dbReference type="InterPro" id="IPR000792">
    <property type="entry name" value="Tscrpt_reg_LuxR_C"/>
</dbReference>
<dbReference type="Pfam" id="PF00072">
    <property type="entry name" value="Response_reg"/>
    <property type="match status" value="1"/>
</dbReference>
<keyword evidence="5" id="KW-0804">Transcription</keyword>
<name>A0A517YX26_9BACT</name>
<dbReference type="AlphaFoldDB" id="A0A517YX26"/>
<dbReference type="PRINTS" id="PR00038">
    <property type="entry name" value="HTHLUXR"/>
</dbReference>
<dbReference type="NCBIfam" id="NF006900">
    <property type="entry name" value="PRK09390.1"/>
    <property type="match status" value="1"/>
</dbReference>
<gene>
    <name evidence="9" type="primary">tmoT</name>
    <name evidence="9" type="ORF">KS4_28320</name>
</gene>
<evidence type="ECO:0000256" key="5">
    <source>
        <dbReference type="ARBA" id="ARBA00023163"/>
    </source>
</evidence>
<evidence type="ECO:0000256" key="3">
    <source>
        <dbReference type="ARBA" id="ARBA00023015"/>
    </source>
</evidence>
<evidence type="ECO:0000256" key="1">
    <source>
        <dbReference type="ARBA" id="ARBA00022553"/>
    </source>
</evidence>
<keyword evidence="2" id="KW-0902">Two-component regulatory system</keyword>
<dbReference type="Gene3D" id="1.10.10.10">
    <property type="entry name" value="Winged helix-like DNA-binding domain superfamily/Winged helix DNA-binding domain"/>
    <property type="match status" value="1"/>
</dbReference>
<feature type="modified residue" description="4-aspartylphosphate" evidence="6">
    <location>
        <position position="55"/>
    </location>
</feature>
<dbReference type="PROSITE" id="PS50043">
    <property type="entry name" value="HTH_LUXR_2"/>
    <property type="match status" value="1"/>
</dbReference>
<dbReference type="GO" id="GO:0000160">
    <property type="term" value="P:phosphorelay signal transduction system"/>
    <property type="evidence" value="ECO:0007669"/>
    <property type="project" value="UniProtKB-KW"/>
</dbReference>
<dbReference type="Gene3D" id="3.40.50.2300">
    <property type="match status" value="1"/>
</dbReference>
<dbReference type="InterPro" id="IPR016032">
    <property type="entry name" value="Sig_transdc_resp-reg_C-effctor"/>
</dbReference>
<dbReference type="RefSeq" id="WP_145079048.1">
    <property type="nucleotide sequence ID" value="NZ_CP036425.1"/>
</dbReference>
<dbReference type="Pfam" id="PF00196">
    <property type="entry name" value="GerE"/>
    <property type="match status" value="1"/>
</dbReference>
<dbReference type="PANTHER" id="PTHR44688:SF16">
    <property type="entry name" value="DNA-BINDING TRANSCRIPTIONAL ACTIVATOR DEVR_DOSR"/>
    <property type="match status" value="1"/>
</dbReference>
<evidence type="ECO:0000256" key="2">
    <source>
        <dbReference type="ARBA" id="ARBA00023012"/>
    </source>
</evidence>
<accession>A0A517YX26</accession>
<dbReference type="KEGG" id="pcor:KS4_28320"/>
<dbReference type="CDD" id="cd06170">
    <property type="entry name" value="LuxR_C_like"/>
    <property type="match status" value="1"/>
</dbReference>
<feature type="domain" description="Response regulatory" evidence="8">
    <location>
        <begin position="6"/>
        <end position="120"/>
    </location>
</feature>
<organism evidence="9 10">
    <name type="scientific">Poriferisphaera corsica</name>
    <dbReference type="NCBI Taxonomy" id="2528020"/>
    <lineage>
        <taxon>Bacteria</taxon>
        <taxon>Pseudomonadati</taxon>
        <taxon>Planctomycetota</taxon>
        <taxon>Phycisphaerae</taxon>
        <taxon>Phycisphaerales</taxon>
        <taxon>Phycisphaeraceae</taxon>
        <taxon>Poriferisphaera</taxon>
    </lineage>
</organism>
<dbReference type="SMART" id="SM00448">
    <property type="entry name" value="REC"/>
    <property type="match status" value="1"/>
</dbReference>
<keyword evidence="4" id="KW-0238">DNA-binding</keyword>
<dbReference type="GO" id="GO:0003677">
    <property type="term" value="F:DNA binding"/>
    <property type="evidence" value="ECO:0007669"/>
    <property type="project" value="UniProtKB-KW"/>
</dbReference>
<dbReference type="FunFam" id="3.40.50.2300:FF:000018">
    <property type="entry name" value="DNA-binding transcriptional regulator NtrC"/>
    <property type="match status" value="1"/>
</dbReference>
<dbReference type="PROSITE" id="PS50110">
    <property type="entry name" value="RESPONSE_REGULATORY"/>
    <property type="match status" value="1"/>
</dbReference>
<dbReference type="InterPro" id="IPR001789">
    <property type="entry name" value="Sig_transdc_resp-reg_receiver"/>
</dbReference>
<keyword evidence="1 6" id="KW-0597">Phosphoprotein</keyword>
<dbReference type="OrthoDB" id="271936at2"/>
<dbReference type="InterPro" id="IPR036388">
    <property type="entry name" value="WH-like_DNA-bd_sf"/>
</dbReference>
<evidence type="ECO:0000313" key="10">
    <source>
        <dbReference type="Proteomes" id="UP000317369"/>
    </source>
</evidence>
<evidence type="ECO:0000259" key="8">
    <source>
        <dbReference type="PROSITE" id="PS50110"/>
    </source>
</evidence>
<sequence>MNENPTVYVVDDDKAVRDSLKWLIESVGLQVKNYETAMDFLNECEGATAGALVVDVRLPGMSGLDLQDQLKKRGIRLPVIIITGHGDVPVAIRAMKAGALDFIEKPFSDQVLLDRIRDALEQDAERRESMMQRGEIETRLKRLTPRERQVMDLVVQGRLNKQIAAELDLSHKTIEVHRAHVMEKMNAGSLAELVRMAVAVEGAVKASPA</sequence>
<evidence type="ECO:0000256" key="6">
    <source>
        <dbReference type="PROSITE-ProRule" id="PRU00169"/>
    </source>
</evidence>
<protein>
    <submittedName>
        <fullName evidence="9">Response regulator protein TmoT</fullName>
    </submittedName>
</protein>
<dbReference type="SUPFAM" id="SSF52172">
    <property type="entry name" value="CheY-like"/>
    <property type="match status" value="1"/>
</dbReference>
<dbReference type="InterPro" id="IPR011006">
    <property type="entry name" value="CheY-like_superfamily"/>
</dbReference>
<dbReference type="CDD" id="cd17537">
    <property type="entry name" value="REC_FixJ"/>
    <property type="match status" value="1"/>
</dbReference>
<feature type="domain" description="HTH luxR-type" evidence="7">
    <location>
        <begin position="136"/>
        <end position="201"/>
    </location>
</feature>
<dbReference type="PANTHER" id="PTHR44688">
    <property type="entry name" value="DNA-BINDING TRANSCRIPTIONAL ACTIVATOR DEVR_DOSR"/>
    <property type="match status" value="1"/>
</dbReference>
<keyword evidence="10" id="KW-1185">Reference proteome</keyword>
<dbReference type="PROSITE" id="PS00622">
    <property type="entry name" value="HTH_LUXR_1"/>
    <property type="match status" value="1"/>
</dbReference>
<dbReference type="GO" id="GO:0006355">
    <property type="term" value="P:regulation of DNA-templated transcription"/>
    <property type="evidence" value="ECO:0007669"/>
    <property type="project" value="InterPro"/>
</dbReference>
<dbReference type="Proteomes" id="UP000317369">
    <property type="component" value="Chromosome"/>
</dbReference>
<evidence type="ECO:0000313" key="9">
    <source>
        <dbReference type="EMBL" id="QDU34757.1"/>
    </source>
</evidence>
<evidence type="ECO:0000256" key="4">
    <source>
        <dbReference type="ARBA" id="ARBA00023125"/>
    </source>
</evidence>
<proteinExistence type="predicted"/>
<dbReference type="SMART" id="SM00421">
    <property type="entry name" value="HTH_LUXR"/>
    <property type="match status" value="1"/>
</dbReference>
<evidence type="ECO:0000259" key="7">
    <source>
        <dbReference type="PROSITE" id="PS50043"/>
    </source>
</evidence>